<dbReference type="Proteomes" id="UP000199328">
    <property type="component" value="Unassembled WGS sequence"/>
</dbReference>
<keyword evidence="7" id="KW-1185">Reference proteome</keyword>
<reference evidence="7" key="1">
    <citation type="submission" date="2016-10" db="EMBL/GenBank/DDBJ databases">
        <authorList>
            <person name="Varghese N."/>
            <person name="Submissions S."/>
        </authorList>
    </citation>
    <scope>NUCLEOTIDE SEQUENCE [LARGE SCALE GENOMIC DNA]</scope>
    <source>
        <strain evidence="7">CGMCC 1.10789</strain>
    </source>
</reference>
<evidence type="ECO:0000256" key="4">
    <source>
        <dbReference type="ARBA" id="ARBA00022842"/>
    </source>
</evidence>
<dbReference type="PROSITE" id="PS51462">
    <property type="entry name" value="NUDIX"/>
    <property type="match status" value="1"/>
</dbReference>
<dbReference type="InterPro" id="IPR047198">
    <property type="entry name" value="DDP-like_NUDIX"/>
</dbReference>
<keyword evidence="3 6" id="KW-0378">Hydrolase</keyword>
<comment type="cofactor">
    <cofactor evidence="1">
        <name>Mg(2+)</name>
        <dbReference type="ChEBI" id="CHEBI:18420"/>
    </cofactor>
</comment>
<dbReference type="PANTHER" id="PTHR12629">
    <property type="entry name" value="DIPHOSPHOINOSITOL POLYPHOSPHATE PHOSPHOHYDROLASE"/>
    <property type="match status" value="1"/>
</dbReference>
<dbReference type="Pfam" id="PF00293">
    <property type="entry name" value="NUDIX"/>
    <property type="match status" value="1"/>
</dbReference>
<evidence type="ECO:0000313" key="6">
    <source>
        <dbReference type="EMBL" id="SDK07187.1"/>
    </source>
</evidence>
<dbReference type="GO" id="GO:0046872">
    <property type="term" value="F:metal ion binding"/>
    <property type="evidence" value="ECO:0007669"/>
    <property type="project" value="UniProtKB-KW"/>
</dbReference>
<dbReference type="PANTHER" id="PTHR12629:SF0">
    <property type="entry name" value="DIPHOSPHOINOSITOL-POLYPHOSPHATE DIPHOSPHATASE"/>
    <property type="match status" value="1"/>
</dbReference>
<evidence type="ECO:0000256" key="3">
    <source>
        <dbReference type="ARBA" id="ARBA00022801"/>
    </source>
</evidence>
<dbReference type="RefSeq" id="WP_245656862.1">
    <property type="nucleotide sequence ID" value="NZ_FNFV01000001.1"/>
</dbReference>
<dbReference type="InterPro" id="IPR015797">
    <property type="entry name" value="NUDIX_hydrolase-like_dom_sf"/>
</dbReference>
<dbReference type="EMBL" id="FNFV01000001">
    <property type="protein sequence ID" value="SDK07187.1"/>
    <property type="molecule type" value="Genomic_DNA"/>
</dbReference>
<keyword evidence="4" id="KW-0460">Magnesium</keyword>
<dbReference type="GO" id="GO:0005737">
    <property type="term" value="C:cytoplasm"/>
    <property type="evidence" value="ECO:0007669"/>
    <property type="project" value="TreeGrafter"/>
</dbReference>
<evidence type="ECO:0000313" key="7">
    <source>
        <dbReference type="Proteomes" id="UP000199328"/>
    </source>
</evidence>
<evidence type="ECO:0000256" key="2">
    <source>
        <dbReference type="ARBA" id="ARBA00022723"/>
    </source>
</evidence>
<dbReference type="CDD" id="cd04666">
    <property type="entry name" value="NUDIX_DIPP2_like_Nudt4"/>
    <property type="match status" value="1"/>
</dbReference>
<proteinExistence type="predicted"/>
<feature type="domain" description="Nudix hydrolase" evidence="5">
    <location>
        <begin position="1"/>
        <end position="129"/>
    </location>
</feature>
<dbReference type="Gene3D" id="3.90.79.10">
    <property type="entry name" value="Nucleoside Triphosphate Pyrophosphohydrolase"/>
    <property type="match status" value="1"/>
</dbReference>
<organism evidence="6 7">
    <name type="scientific">Meinhardsimonia xiamenensis</name>
    <dbReference type="NCBI Taxonomy" id="990712"/>
    <lineage>
        <taxon>Bacteria</taxon>
        <taxon>Pseudomonadati</taxon>
        <taxon>Pseudomonadota</taxon>
        <taxon>Alphaproteobacteria</taxon>
        <taxon>Rhodobacterales</taxon>
        <taxon>Paracoccaceae</taxon>
        <taxon>Meinhardsimonia</taxon>
    </lineage>
</organism>
<dbReference type="STRING" id="990712.SAMN05216257_101487"/>
<keyword evidence="2" id="KW-0479">Metal-binding</keyword>
<evidence type="ECO:0000256" key="1">
    <source>
        <dbReference type="ARBA" id="ARBA00001946"/>
    </source>
</evidence>
<dbReference type="InterPro" id="IPR000086">
    <property type="entry name" value="NUDIX_hydrolase_dom"/>
</dbReference>
<evidence type="ECO:0000259" key="5">
    <source>
        <dbReference type="PROSITE" id="PS51462"/>
    </source>
</evidence>
<dbReference type="AlphaFoldDB" id="A0A1G8YWQ6"/>
<dbReference type="GO" id="GO:0016462">
    <property type="term" value="F:pyrophosphatase activity"/>
    <property type="evidence" value="ECO:0007669"/>
    <property type="project" value="InterPro"/>
</dbReference>
<dbReference type="SUPFAM" id="SSF55811">
    <property type="entry name" value="Nudix"/>
    <property type="match status" value="1"/>
</dbReference>
<protein>
    <submittedName>
        <fullName evidence="6">Predicted NTP pyrophosphohydrolase, NUDIX family</fullName>
    </submittedName>
</protein>
<name>A0A1G8YWQ6_9RHOB</name>
<sequence length="145" mass="16884">MAALPLRRREDGTLEVLLVTSRDTGRWVLPKGWPMNGKPPWRAAEIEAEEEAGVTGRVARDDLGRYHYGKRLDGERVIDCRVKVFPLLVERERERWKEARERQRRWFSLAEAAEAVDEPELKELLLKLDRKRGKSKVVRELLKAG</sequence>
<accession>A0A1G8YWQ6</accession>
<gene>
    <name evidence="6" type="ORF">SAMN05216257_101487</name>
</gene>